<evidence type="ECO:0000256" key="1">
    <source>
        <dbReference type="SAM" id="MobiDB-lite"/>
    </source>
</evidence>
<feature type="region of interest" description="Disordered" evidence="1">
    <location>
        <begin position="1"/>
        <end position="24"/>
    </location>
</feature>
<reference evidence="3 4" key="1">
    <citation type="journal article" date="2019" name="Int. J. Syst. Evol. Microbiol.">
        <title>The Global Catalogue of Microorganisms (GCM) 10K type strain sequencing project: providing services to taxonomists for standard genome sequencing and annotation.</title>
        <authorList>
            <consortium name="The Broad Institute Genomics Platform"/>
            <consortium name="The Broad Institute Genome Sequencing Center for Infectious Disease"/>
            <person name="Wu L."/>
            <person name="Ma J."/>
        </authorList>
    </citation>
    <scope>NUCLEOTIDE SEQUENCE [LARGE SCALE GENOMIC DNA]</scope>
    <source>
        <strain evidence="3 4">JCM 6833</strain>
    </source>
</reference>
<evidence type="ECO:0000256" key="2">
    <source>
        <dbReference type="SAM" id="Phobius"/>
    </source>
</evidence>
<protein>
    <submittedName>
        <fullName evidence="3">Uncharacterized protein</fullName>
    </submittedName>
</protein>
<feature type="compositionally biased region" description="Polar residues" evidence="1">
    <location>
        <begin position="1"/>
        <end position="17"/>
    </location>
</feature>
<organism evidence="3 4">
    <name type="scientific">Actinomadura fulvescens</name>
    <dbReference type="NCBI Taxonomy" id="46160"/>
    <lineage>
        <taxon>Bacteria</taxon>
        <taxon>Bacillati</taxon>
        <taxon>Actinomycetota</taxon>
        <taxon>Actinomycetes</taxon>
        <taxon>Streptosporangiales</taxon>
        <taxon>Thermomonosporaceae</taxon>
        <taxon>Actinomadura</taxon>
    </lineage>
</organism>
<sequence length="84" mass="8719">MVTSVRLTSYTATSTTAGVPPRRRFPTSHWVHHAAVDRSTALAAVRHRRLTARPRLAATALIAAAIGLALLAAPASAAHADADG</sequence>
<feature type="transmembrane region" description="Helical" evidence="2">
    <location>
        <begin position="56"/>
        <end position="77"/>
    </location>
</feature>
<comment type="caution">
    <text evidence="3">The sequence shown here is derived from an EMBL/GenBank/DDBJ whole genome shotgun (WGS) entry which is preliminary data.</text>
</comment>
<dbReference type="Proteomes" id="UP001501509">
    <property type="component" value="Unassembled WGS sequence"/>
</dbReference>
<evidence type="ECO:0000313" key="3">
    <source>
        <dbReference type="EMBL" id="GAA2613584.1"/>
    </source>
</evidence>
<keyword evidence="2" id="KW-1133">Transmembrane helix</keyword>
<keyword evidence="4" id="KW-1185">Reference proteome</keyword>
<gene>
    <name evidence="3" type="ORF">GCM10010411_55640</name>
</gene>
<proteinExistence type="predicted"/>
<keyword evidence="2" id="KW-0812">Transmembrane</keyword>
<keyword evidence="2" id="KW-0472">Membrane</keyword>
<accession>A0ABN3Q2C1</accession>
<name>A0ABN3Q2C1_9ACTN</name>
<dbReference type="EMBL" id="BAAATD010000007">
    <property type="protein sequence ID" value="GAA2613584.1"/>
    <property type="molecule type" value="Genomic_DNA"/>
</dbReference>
<evidence type="ECO:0000313" key="4">
    <source>
        <dbReference type="Proteomes" id="UP001501509"/>
    </source>
</evidence>